<evidence type="ECO:0000313" key="1">
    <source>
        <dbReference type="EnsemblPlants" id="ONIVA02G16410.1"/>
    </source>
</evidence>
<protein>
    <submittedName>
        <fullName evidence="1">Uncharacterized protein</fullName>
    </submittedName>
</protein>
<dbReference type="Proteomes" id="UP000006591">
    <property type="component" value="Chromosome 2"/>
</dbReference>
<dbReference type="HOGENOM" id="CLU_1920532_0_0_1"/>
<evidence type="ECO:0000313" key="2">
    <source>
        <dbReference type="Proteomes" id="UP000006591"/>
    </source>
</evidence>
<reference evidence="1" key="1">
    <citation type="submission" date="2015-04" db="UniProtKB">
        <authorList>
            <consortium name="EnsemblPlants"/>
        </authorList>
    </citation>
    <scope>IDENTIFICATION</scope>
    <source>
        <strain evidence="1">SL10</strain>
    </source>
</reference>
<dbReference type="Gramene" id="ONIVA02G16410.1">
    <property type="protein sequence ID" value="ONIVA02G16410.1"/>
    <property type="gene ID" value="ONIVA02G16410"/>
</dbReference>
<dbReference type="AlphaFoldDB" id="A0A0E0G5Z0"/>
<keyword evidence="2" id="KW-1185">Reference proteome</keyword>
<organism evidence="1">
    <name type="scientific">Oryza nivara</name>
    <name type="common">Indian wild rice</name>
    <name type="synonym">Oryza sativa f. spontanea</name>
    <dbReference type="NCBI Taxonomy" id="4536"/>
    <lineage>
        <taxon>Eukaryota</taxon>
        <taxon>Viridiplantae</taxon>
        <taxon>Streptophyta</taxon>
        <taxon>Embryophyta</taxon>
        <taxon>Tracheophyta</taxon>
        <taxon>Spermatophyta</taxon>
        <taxon>Magnoliopsida</taxon>
        <taxon>Liliopsida</taxon>
        <taxon>Poales</taxon>
        <taxon>Poaceae</taxon>
        <taxon>BOP clade</taxon>
        <taxon>Oryzoideae</taxon>
        <taxon>Oryzeae</taxon>
        <taxon>Oryzinae</taxon>
        <taxon>Oryza</taxon>
    </lineage>
</organism>
<sequence>MSLTSLNSEPSIDLDNIVAILSSYSPSPSSILLLSSHQSSQILAIVTTGDWSFVRFLERQFSGGGNRANRTRQKDATPCCLLLFPCAWWCACSLCRCVDSESLVLGGMDPWPWLSALVRRRLAVKNVSNPLRTEDTPLQHAPGLSVSWSRGSC</sequence>
<proteinExistence type="predicted"/>
<accession>A0A0E0G5Z0</accession>
<reference evidence="1" key="2">
    <citation type="submission" date="2018-04" db="EMBL/GenBank/DDBJ databases">
        <title>OnivRS2 (Oryza nivara Reference Sequence Version 2).</title>
        <authorList>
            <person name="Zhang J."/>
            <person name="Kudrna D."/>
            <person name="Lee S."/>
            <person name="Talag J."/>
            <person name="Rajasekar S."/>
            <person name="Welchert J."/>
            <person name="Hsing Y.-I."/>
            <person name="Wing R.A."/>
        </authorList>
    </citation>
    <scope>NUCLEOTIDE SEQUENCE [LARGE SCALE GENOMIC DNA]</scope>
    <source>
        <strain evidence="1">SL10</strain>
    </source>
</reference>
<dbReference type="OMA" id="DWSFVRF"/>
<dbReference type="EnsemblPlants" id="ONIVA02G16410.1">
    <property type="protein sequence ID" value="ONIVA02G16410.1"/>
    <property type="gene ID" value="ONIVA02G16410"/>
</dbReference>
<name>A0A0E0G5Z0_ORYNI</name>